<dbReference type="EMBL" id="CP048020">
    <property type="protein sequence ID" value="QHX42375.1"/>
    <property type="molecule type" value="Genomic_DNA"/>
</dbReference>
<name>A0A6P1XYI0_9SPIR</name>
<dbReference type="PIRSF" id="PIRSF006156">
    <property type="entry name" value="YafQ"/>
    <property type="match status" value="1"/>
</dbReference>
<sequence>MKSELHISKSFRKDYKKLSKSEIEDTDYVIKKLLNNEILESKYHDHGLHGNYEGYRECHIHPDLLLVYKKSVNDELLILTVYRISSHTNIFDISKSKKN</sequence>
<evidence type="ECO:0000256" key="2">
    <source>
        <dbReference type="PIRSR" id="PIRSR006156-1"/>
    </source>
</evidence>
<dbReference type="NCBIfam" id="TIGR02385">
    <property type="entry name" value="RelE_StbE"/>
    <property type="match status" value="1"/>
</dbReference>
<dbReference type="GO" id="GO:0004521">
    <property type="term" value="F:RNA endonuclease activity"/>
    <property type="evidence" value="ECO:0007669"/>
    <property type="project" value="TreeGrafter"/>
</dbReference>
<dbReference type="GO" id="GO:0006415">
    <property type="term" value="P:translational termination"/>
    <property type="evidence" value="ECO:0007669"/>
    <property type="project" value="TreeGrafter"/>
</dbReference>
<dbReference type="Proteomes" id="UP000464374">
    <property type="component" value="Chromosome"/>
</dbReference>
<dbReference type="PANTHER" id="PTHR40588">
    <property type="entry name" value="MRNA INTERFERASE TOXIN YAFQ"/>
    <property type="match status" value="1"/>
</dbReference>
<dbReference type="RefSeq" id="WP_162662215.1">
    <property type="nucleotide sequence ID" value="NZ_CP048020.1"/>
</dbReference>
<dbReference type="KEGG" id="trz:GWP43_01720"/>
<dbReference type="Pfam" id="PF15738">
    <property type="entry name" value="YafQ_toxin"/>
    <property type="match status" value="1"/>
</dbReference>
<accession>A0A6P1XYI0</accession>
<dbReference type="SUPFAM" id="SSF143011">
    <property type="entry name" value="RelE-like"/>
    <property type="match status" value="1"/>
</dbReference>
<dbReference type="InterPro" id="IPR035093">
    <property type="entry name" value="RelE/ParE_toxin_dom_sf"/>
</dbReference>
<reference evidence="3 4" key="1">
    <citation type="submission" date="2020-01" db="EMBL/GenBank/DDBJ databases">
        <title>Complete genome sequence of a human oral phylogroup 1 Treponema sp. strain ATCC 700766, originally isolated from periodontitis dental plaque.</title>
        <authorList>
            <person name="Chan Y."/>
            <person name="Huo Y.-B."/>
            <person name="Yu X.-L."/>
            <person name="Zeng H."/>
            <person name="Leung W.-K."/>
            <person name="Watt R.M."/>
        </authorList>
    </citation>
    <scope>NUCLEOTIDE SEQUENCE [LARGE SCALE GENOMIC DNA]</scope>
    <source>
        <strain evidence="3 4">OMZ 804</strain>
    </source>
</reference>
<dbReference type="GO" id="GO:0006402">
    <property type="term" value="P:mRNA catabolic process"/>
    <property type="evidence" value="ECO:0007669"/>
    <property type="project" value="TreeGrafter"/>
</dbReference>
<gene>
    <name evidence="3" type="ORF">GWP43_01720</name>
</gene>
<feature type="active site" description="Proton donor" evidence="2">
    <location>
        <position position="87"/>
    </location>
</feature>
<organism evidence="3 4">
    <name type="scientific">Treponema vincentii</name>
    <dbReference type="NCBI Taxonomy" id="69710"/>
    <lineage>
        <taxon>Bacteria</taxon>
        <taxon>Pseudomonadati</taxon>
        <taxon>Spirochaetota</taxon>
        <taxon>Spirochaetia</taxon>
        <taxon>Spirochaetales</taxon>
        <taxon>Treponemataceae</taxon>
        <taxon>Treponema</taxon>
    </lineage>
</organism>
<dbReference type="PANTHER" id="PTHR40588:SF1">
    <property type="entry name" value="MRNA INTERFERASE TOXIN YAFQ"/>
    <property type="match status" value="1"/>
</dbReference>
<dbReference type="InterPro" id="IPR004386">
    <property type="entry name" value="Toxin_YafQ-like"/>
</dbReference>
<dbReference type="InterPro" id="IPR007712">
    <property type="entry name" value="RelE/ParE_toxin"/>
</dbReference>
<keyword evidence="1" id="KW-1277">Toxin-antitoxin system</keyword>
<dbReference type="AlphaFoldDB" id="A0A6P1XYI0"/>
<proteinExistence type="predicted"/>
<dbReference type="Gene3D" id="3.30.2310.20">
    <property type="entry name" value="RelE-like"/>
    <property type="match status" value="1"/>
</dbReference>
<protein>
    <submittedName>
        <fullName evidence="3">Type II toxin-antitoxin system YafQ family toxin</fullName>
    </submittedName>
</protein>
<evidence type="ECO:0000256" key="1">
    <source>
        <dbReference type="ARBA" id="ARBA00022649"/>
    </source>
</evidence>
<evidence type="ECO:0000313" key="4">
    <source>
        <dbReference type="Proteomes" id="UP000464374"/>
    </source>
</evidence>
<evidence type="ECO:0000313" key="3">
    <source>
        <dbReference type="EMBL" id="QHX42375.1"/>
    </source>
</evidence>